<dbReference type="Pfam" id="PF00515">
    <property type="entry name" value="TPR_1"/>
    <property type="match status" value="2"/>
</dbReference>
<dbReference type="InterPro" id="IPR011990">
    <property type="entry name" value="TPR-like_helical_dom_sf"/>
</dbReference>
<feature type="compositionally biased region" description="Basic and acidic residues" evidence="5">
    <location>
        <begin position="294"/>
        <end position="303"/>
    </location>
</feature>
<feature type="repeat" description="TPR" evidence="4">
    <location>
        <begin position="113"/>
        <end position="146"/>
    </location>
</feature>
<keyword evidence="8" id="KW-1185">Reference proteome</keyword>
<dbReference type="Pfam" id="PF16546">
    <property type="entry name" value="SGTA_dimer"/>
    <property type="match status" value="1"/>
</dbReference>
<evidence type="ECO:0000256" key="1">
    <source>
        <dbReference type="ARBA" id="ARBA00008175"/>
    </source>
</evidence>
<dbReference type="InterPro" id="IPR019734">
    <property type="entry name" value="TPR_rpt"/>
</dbReference>
<evidence type="ECO:0000256" key="4">
    <source>
        <dbReference type="PROSITE-ProRule" id="PRU00339"/>
    </source>
</evidence>
<gene>
    <name evidence="7" type="ORF">HHI36_022837</name>
</gene>
<dbReference type="EMBL" id="JABFTP020000186">
    <property type="protein sequence ID" value="KAL3289412.1"/>
    <property type="molecule type" value="Genomic_DNA"/>
</dbReference>
<dbReference type="SUPFAM" id="SSF48452">
    <property type="entry name" value="TPR-like"/>
    <property type="match status" value="1"/>
</dbReference>
<accession>A0ABD2PF60</accession>
<dbReference type="AlphaFoldDB" id="A0ABD2PF60"/>
<feature type="repeat" description="TPR" evidence="4">
    <location>
        <begin position="147"/>
        <end position="180"/>
    </location>
</feature>
<dbReference type="Gene3D" id="1.25.40.10">
    <property type="entry name" value="Tetratricopeptide repeat domain"/>
    <property type="match status" value="1"/>
</dbReference>
<feature type="region of interest" description="Disordered" evidence="5">
    <location>
        <begin position="278"/>
        <end position="303"/>
    </location>
</feature>
<feature type="domain" description="SGTA homodimerisation" evidence="6">
    <location>
        <begin position="7"/>
        <end position="57"/>
    </location>
</feature>
<protein>
    <recommendedName>
        <fullName evidence="6">SGTA homodimerisation domain-containing protein</fullName>
    </recommendedName>
</protein>
<dbReference type="Proteomes" id="UP001516400">
    <property type="component" value="Unassembled WGS sequence"/>
</dbReference>
<dbReference type="InterPro" id="IPR047150">
    <property type="entry name" value="SGT"/>
</dbReference>
<dbReference type="Gene3D" id="1.20.5.420">
    <property type="entry name" value="Immunoglobulin FC, subunit C"/>
    <property type="match status" value="1"/>
</dbReference>
<keyword evidence="2" id="KW-0677">Repeat</keyword>
<dbReference type="SMART" id="SM00028">
    <property type="entry name" value="TPR"/>
    <property type="match status" value="3"/>
</dbReference>
<evidence type="ECO:0000256" key="5">
    <source>
        <dbReference type="SAM" id="MobiDB-lite"/>
    </source>
</evidence>
<organism evidence="7 8">
    <name type="scientific">Cryptolaemus montrouzieri</name>
    <dbReference type="NCBI Taxonomy" id="559131"/>
    <lineage>
        <taxon>Eukaryota</taxon>
        <taxon>Metazoa</taxon>
        <taxon>Ecdysozoa</taxon>
        <taxon>Arthropoda</taxon>
        <taxon>Hexapoda</taxon>
        <taxon>Insecta</taxon>
        <taxon>Pterygota</taxon>
        <taxon>Neoptera</taxon>
        <taxon>Endopterygota</taxon>
        <taxon>Coleoptera</taxon>
        <taxon>Polyphaga</taxon>
        <taxon>Cucujiformia</taxon>
        <taxon>Coccinelloidea</taxon>
        <taxon>Coccinellidae</taxon>
        <taxon>Scymninae</taxon>
        <taxon>Scymnini</taxon>
        <taxon>Cryptolaemus</taxon>
    </lineage>
</organism>
<feature type="compositionally biased region" description="Polar residues" evidence="5">
    <location>
        <begin position="278"/>
        <end position="293"/>
    </location>
</feature>
<keyword evidence="3 4" id="KW-0802">TPR repeat</keyword>
<dbReference type="InterPro" id="IPR032374">
    <property type="entry name" value="SGTA_dimer"/>
</dbReference>
<comment type="caution">
    <text evidence="7">The sequence shown here is derived from an EMBL/GenBank/DDBJ whole genome shotgun (WGS) entry which is preliminary data.</text>
</comment>
<evidence type="ECO:0000313" key="8">
    <source>
        <dbReference type="Proteomes" id="UP001516400"/>
    </source>
</evidence>
<dbReference type="PROSITE" id="PS50293">
    <property type="entry name" value="TPR_REGION"/>
    <property type="match status" value="1"/>
</dbReference>
<dbReference type="PROSITE" id="PS50005">
    <property type="entry name" value="TPR"/>
    <property type="match status" value="3"/>
</dbReference>
<evidence type="ECO:0000259" key="6">
    <source>
        <dbReference type="Pfam" id="PF16546"/>
    </source>
</evidence>
<evidence type="ECO:0000313" key="7">
    <source>
        <dbReference type="EMBL" id="KAL3289412.1"/>
    </source>
</evidence>
<sequence>MDNLEQKKKLVLSIIKFLQDELNISNLTEEKKESVEVAIQCLETAYDTSSIKDENVVNLLTLIPSTSAKKVTDQQKLEAEKFKNEGNSAIKNDQYNEALYFYTKAIDINPFNAVYYCNRAAVYSKLEKHLEAIKDCKEAIKLDPTYGKAYSRLGIAYSNLNMFEDARTAYKTALKYDPNNTMYENNLRLAEARLAQSQTDVASGGQLPLDMSQFFNNPALIGMATQMLSDPNFRNVMSGFMNVNQIDSSNMEVLFQAGHTLANRMNEVDPSFMDNLRRSMNQQQAPQDNTNPGDSKKPEEPQS</sequence>
<dbReference type="PANTHER" id="PTHR45831">
    <property type="entry name" value="LD24721P"/>
    <property type="match status" value="1"/>
</dbReference>
<evidence type="ECO:0000256" key="3">
    <source>
        <dbReference type="ARBA" id="ARBA00022803"/>
    </source>
</evidence>
<reference evidence="7 8" key="1">
    <citation type="journal article" date="2021" name="BMC Biol.">
        <title>Horizontally acquired antibacterial genes associated with adaptive radiation of ladybird beetles.</title>
        <authorList>
            <person name="Li H.S."/>
            <person name="Tang X.F."/>
            <person name="Huang Y.H."/>
            <person name="Xu Z.Y."/>
            <person name="Chen M.L."/>
            <person name="Du X.Y."/>
            <person name="Qiu B.Y."/>
            <person name="Chen P.T."/>
            <person name="Zhang W."/>
            <person name="Slipinski A."/>
            <person name="Escalona H.E."/>
            <person name="Waterhouse R.M."/>
            <person name="Zwick A."/>
            <person name="Pang H."/>
        </authorList>
    </citation>
    <scope>NUCLEOTIDE SEQUENCE [LARGE SCALE GENOMIC DNA]</scope>
    <source>
        <strain evidence="7">SYSU2018</strain>
    </source>
</reference>
<dbReference type="PANTHER" id="PTHR45831:SF2">
    <property type="entry name" value="LD24721P"/>
    <property type="match status" value="1"/>
</dbReference>
<name>A0ABD2PF60_9CUCU</name>
<comment type="similarity">
    <text evidence="1">Belongs to the SGT family.</text>
</comment>
<proteinExistence type="inferred from homology"/>
<evidence type="ECO:0000256" key="2">
    <source>
        <dbReference type="ARBA" id="ARBA00022737"/>
    </source>
</evidence>
<feature type="repeat" description="TPR" evidence="4">
    <location>
        <begin position="79"/>
        <end position="112"/>
    </location>
</feature>